<feature type="region of interest" description="Disordered" evidence="1">
    <location>
        <begin position="1"/>
        <end position="75"/>
    </location>
</feature>
<proteinExistence type="predicted"/>
<feature type="compositionally biased region" description="Acidic residues" evidence="1">
    <location>
        <begin position="22"/>
        <end position="33"/>
    </location>
</feature>
<dbReference type="OrthoDB" id="205993at2759"/>
<feature type="compositionally biased region" description="Acidic residues" evidence="1">
    <location>
        <begin position="49"/>
        <end position="60"/>
    </location>
</feature>
<keyword evidence="3" id="KW-1185">Reference proteome</keyword>
<dbReference type="Proteomes" id="UP000503462">
    <property type="component" value="Chromosome 2"/>
</dbReference>
<feature type="region of interest" description="Disordered" evidence="1">
    <location>
        <begin position="624"/>
        <end position="643"/>
    </location>
</feature>
<dbReference type="EMBL" id="CP051140">
    <property type="protein sequence ID" value="QIW96860.1"/>
    <property type="molecule type" value="Genomic_DNA"/>
</dbReference>
<gene>
    <name evidence="2" type="ORF">AMS68_002378</name>
</gene>
<dbReference type="GO" id="GO:1990112">
    <property type="term" value="C:RQC complex"/>
    <property type="evidence" value="ECO:0007669"/>
    <property type="project" value="TreeGrafter"/>
</dbReference>
<dbReference type="InterPro" id="IPR006994">
    <property type="entry name" value="TCF25/Rqc1"/>
</dbReference>
<dbReference type="Pfam" id="PF04910">
    <property type="entry name" value="Tcf25"/>
    <property type="match status" value="1"/>
</dbReference>
<name>A0A6H0XQD3_9PEZI</name>
<dbReference type="PANTHER" id="PTHR22684:SF0">
    <property type="entry name" value="RIBOSOME QUALITY CONTROL COMPLEX SUBUNIT TCF25"/>
    <property type="match status" value="1"/>
</dbReference>
<evidence type="ECO:0000256" key="1">
    <source>
        <dbReference type="SAM" id="MobiDB-lite"/>
    </source>
</evidence>
<organism evidence="2 3">
    <name type="scientific">Peltaster fructicola</name>
    <dbReference type="NCBI Taxonomy" id="286661"/>
    <lineage>
        <taxon>Eukaryota</taxon>
        <taxon>Fungi</taxon>
        <taxon>Dikarya</taxon>
        <taxon>Ascomycota</taxon>
        <taxon>Pezizomycotina</taxon>
        <taxon>Dothideomycetes</taxon>
        <taxon>Dothideomycetes incertae sedis</taxon>
        <taxon>Peltaster</taxon>
    </lineage>
</organism>
<reference evidence="2 3" key="1">
    <citation type="journal article" date="2016" name="Sci. Rep.">
        <title>Peltaster fructicola genome reveals evolution from an invasive phytopathogen to an ectophytic parasite.</title>
        <authorList>
            <person name="Xu C."/>
            <person name="Chen H."/>
            <person name="Gleason M.L."/>
            <person name="Xu J.R."/>
            <person name="Liu H."/>
            <person name="Zhang R."/>
            <person name="Sun G."/>
        </authorList>
    </citation>
    <scope>NUCLEOTIDE SEQUENCE [LARGE SCALE GENOMIC DNA]</scope>
    <source>
        <strain evidence="2 3">LNHT1506</strain>
    </source>
</reference>
<dbReference type="GO" id="GO:1990116">
    <property type="term" value="P:ribosome-associated ubiquitin-dependent protein catabolic process"/>
    <property type="evidence" value="ECO:0007669"/>
    <property type="project" value="TreeGrafter"/>
</dbReference>
<evidence type="ECO:0000313" key="3">
    <source>
        <dbReference type="Proteomes" id="UP000503462"/>
    </source>
</evidence>
<feature type="compositionally biased region" description="Basic and acidic residues" evidence="1">
    <location>
        <begin position="9"/>
        <end position="21"/>
    </location>
</feature>
<evidence type="ECO:0008006" key="4">
    <source>
        <dbReference type="Google" id="ProtNLM"/>
    </source>
</evidence>
<feature type="compositionally biased region" description="Basic and acidic residues" evidence="1">
    <location>
        <begin position="629"/>
        <end position="643"/>
    </location>
</feature>
<dbReference type="AlphaFoldDB" id="A0A6H0XQD3"/>
<dbReference type="PANTHER" id="PTHR22684">
    <property type="entry name" value="NULP1-RELATED"/>
    <property type="match status" value="1"/>
</dbReference>
<dbReference type="GO" id="GO:0072344">
    <property type="term" value="P:rescue of stalled ribosome"/>
    <property type="evidence" value="ECO:0007669"/>
    <property type="project" value="TreeGrafter"/>
</dbReference>
<accession>A0A6H0XQD3</accession>
<sequence>MSSRALRKAQREKEEQARVEAFEAEDESDDQDEGVPVAPKKSAFAMLEQADDDDGEELPEDQPANAQTPNDRADDMDEIDAALRELAMDKSATTANTAADTDPTFDDACKLLAVDRNFLHAQNEMRKLFGRAALEQDDEAVPEDVGGNRRQQRRVQQQGLAQALRGQRGQGRSGMASLGLRRNIFIQGKEEWPTATGGGLGMEIVNKSSNGTVEYRYIHNRVYQDVQSQFESCVASMDPNRLVVLLQHNPYHISTLLQVSEIAKSERDHTTSGDLLERALISMGRAVHSTFAKTLAEGKARMDFRRPENREFWLASWRYMQNLGMRGTWRTVYEWARLLLALSPEEDPYTLWLTLDQYALRSKQDLDYLNLSRNALFKHVHEGMPNVLLSQGLAEYRSGKRAKGQQALFSTIGQYPWFIARLMHELDLNAPPAVWGKEPTTEKERLYAELYAVRAKDIWNTPENSSLLVEIASAVPAEAKQASALTEEIHLNEARHTILSDTPALIAMIPKKLSSQYTSVSDPLPPPDSINSYATTSSQTQGIGSVEEYREFQQLNTFFRSLLPRLMGGADANADNAELDEGARQRLADHGISEAELMQRLTRMRDLGGRDYMPALEAVDDAFDEQSEDDHQAHVEDVSDHGD</sequence>
<protein>
    <recommendedName>
        <fullName evidence="4">DUF654-domain-containing protein</fullName>
    </recommendedName>
</protein>
<evidence type="ECO:0000313" key="2">
    <source>
        <dbReference type="EMBL" id="QIW96860.1"/>
    </source>
</evidence>